<dbReference type="RefSeq" id="WP_011972222.1">
    <property type="nucleotide sequence ID" value="NC_009634.1"/>
</dbReference>
<protein>
    <submittedName>
        <fullName evidence="3">Glycosyl transferase group 1</fullName>
    </submittedName>
</protein>
<dbReference type="STRING" id="406327.Mevan_0411"/>
<evidence type="ECO:0000259" key="1">
    <source>
        <dbReference type="Pfam" id="PF00534"/>
    </source>
</evidence>
<name>A6UP97_METVS</name>
<dbReference type="eggNOG" id="arCOG01403">
    <property type="taxonomic scope" value="Archaea"/>
</dbReference>
<dbReference type="AlphaFoldDB" id="A6UP97"/>
<dbReference type="KEGG" id="mvn:Mevan_0411"/>
<keyword evidence="4" id="KW-1185">Reference proteome</keyword>
<gene>
    <name evidence="3" type="ordered locus">Mevan_0411</name>
</gene>
<dbReference type="InterPro" id="IPR001296">
    <property type="entry name" value="Glyco_trans_1"/>
</dbReference>
<dbReference type="Pfam" id="PF13477">
    <property type="entry name" value="Glyco_trans_4_2"/>
    <property type="match status" value="1"/>
</dbReference>
<dbReference type="SUPFAM" id="SSF53756">
    <property type="entry name" value="UDP-Glycosyltransferase/glycogen phosphorylase"/>
    <property type="match status" value="1"/>
</dbReference>
<dbReference type="CDD" id="cd03801">
    <property type="entry name" value="GT4_PimA-like"/>
    <property type="match status" value="1"/>
</dbReference>
<dbReference type="CAZy" id="GT4">
    <property type="family name" value="Glycosyltransferase Family 4"/>
</dbReference>
<feature type="domain" description="Glycosyltransferase subfamily 4-like N-terminal" evidence="2">
    <location>
        <begin position="2"/>
        <end position="139"/>
    </location>
</feature>
<dbReference type="Proteomes" id="UP000001107">
    <property type="component" value="Chromosome"/>
</dbReference>
<proteinExistence type="predicted"/>
<dbReference type="Pfam" id="PF00534">
    <property type="entry name" value="Glycos_transf_1"/>
    <property type="match status" value="1"/>
</dbReference>
<keyword evidence="3" id="KW-0808">Transferase</keyword>
<dbReference type="Gene3D" id="3.40.50.2000">
    <property type="entry name" value="Glycogen Phosphorylase B"/>
    <property type="match status" value="2"/>
</dbReference>
<dbReference type="PANTHER" id="PTHR12526">
    <property type="entry name" value="GLYCOSYLTRANSFERASE"/>
    <property type="match status" value="1"/>
</dbReference>
<organism evidence="3 4">
    <name type="scientific">Methanococcus vannielii (strain ATCC 35089 / DSM 1224 / JCM 13029 / OCM 148 / SB)</name>
    <dbReference type="NCBI Taxonomy" id="406327"/>
    <lineage>
        <taxon>Archaea</taxon>
        <taxon>Methanobacteriati</taxon>
        <taxon>Methanobacteriota</taxon>
        <taxon>Methanomada group</taxon>
        <taxon>Methanococci</taxon>
        <taxon>Methanococcales</taxon>
        <taxon>Methanococcaceae</taxon>
        <taxon>Methanococcus</taxon>
    </lineage>
</organism>
<dbReference type="OrthoDB" id="132546at2157"/>
<accession>A6UP97</accession>
<dbReference type="PANTHER" id="PTHR12526:SF638">
    <property type="entry name" value="SPORE COAT PROTEIN SA"/>
    <property type="match status" value="1"/>
</dbReference>
<sequence>MKLLYLADGSSTHTYKYIKYFLEKDCYDITLFSMRPVLKEIENLNIEIIQNKNVPNAFLLWLFYYIFAHLRYAPTLKKINCDIIHVHDVYQFGLFGMFSGKHYILTPWGTDVLIQPKKNPIYRAILPQIFSKSKYIICDGENMVDEIKKYCKDTHKIKMIRFGIDIKVFSKNKKSNFLKVQNEDRVLIISTRNLRPIYDIETLINAAKIIIDRNKKVQFLIIGEGSKKNELINLTKNLGISDNISFLGNIPHEQMPMYLSSSDIYVSTALSDSGLSCSTAEAMACGLPVVITDFGDNSEWVKPDVNGYLFESKNPEELANSLLKLIDDTGKRIEMGQNNIKHINKNYNYYLEMEKVEKIYKEVLGCKNGQ</sequence>
<dbReference type="GeneID" id="5325601"/>
<dbReference type="EMBL" id="CP000742">
    <property type="protein sequence ID" value="ABR54319.1"/>
    <property type="molecule type" value="Genomic_DNA"/>
</dbReference>
<evidence type="ECO:0000313" key="3">
    <source>
        <dbReference type="EMBL" id="ABR54319.1"/>
    </source>
</evidence>
<evidence type="ECO:0000259" key="2">
    <source>
        <dbReference type="Pfam" id="PF13477"/>
    </source>
</evidence>
<reference evidence="3" key="1">
    <citation type="submission" date="2007-06" db="EMBL/GenBank/DDBJ databases">
        <title>Complete sequence of Methanococcus vannielii SB.</title>
        <authorList>
            <consortium name="US DOE Joint Genome Institute"/>
            <person name="Copeland A."/>
            <person name="Lucas S."/>
            <person name="Lapidus A."/>
            <person name="Barry K."/>
            <person name="Glavina del Rio T."/>
            <person name="Dalin E."/>
            <person name="Tice H."/>
            <person name="Pitluck S."/>
            <person name="Chain P."/>
            <person name="Malfatti S."/>
            <person name="Shin M."/>
            <person name="Vergez L."/>
            <person name="Schmutz J."/>
            <person name="Larimer F."/>
            <person name="Land M."/>
            <person name="Hauser L."/>
            <person name="Kyrpides N."/>
            <person name="Anderson I."/>
            <person name="Sieprawska-Lupa M."/>
            <person name="Whitman W.B."/>
            <person name="Richardson P."/>
        </authorList>
    </citation>
    <scope>NUCLEOTIDE SEQUENCE [LARGE SCALE GENOMIC DNA]</scope>
    <source>
        <strain evidence="3">SB</strain>
    </source>
</reference>
<feature type="domain" description="Glycosyl transferase family 1" evidence="1">
    <location>
        <begin position="180"/>
        <end position="341"/>
    </location>
</feature>
<dbReference type="InterPro" id="IPR028098">
    <property type="entry name" value="Glyco_trans_4-like_N"/>
</dbReference>
<dbReference type="GO" id="GO:0016757">
    <property type="term" value="F:glycosyltransferase activity"/>
    <property type="evidence" value="ECO:0007669"/>
    <property type="project" value="InterPro"/>
</dbReference>
<dbReference type="HOGENOM" id="CLU_009583_2_5_2"/>
<evidence type="ECO:0000313" key="4">
    <source>
        <dbReference type="Proteomes" id="UP000001107"/>
    </source>
</evidence>